<proteinExistence type="predicted"/>
<accession>A0A392UFK9</accession>
<dbReference type="EMBL" id="LXQA010797032">
    <property type="protein sequence ID" value="MCI71474.1"/>
    <property type="molecule type" value="Genomic_DNA"/>
</dbReference>
<feature type="non-terminal residue" evidence="2">
    <location>
        <position position="33"/>
    </location>
</feature>
<organism evidence="2 3">
    <name type="scientific">Trifolium medium</name>
    <dbReference type="NCBI Taxonomy" id="97028"/>
    <lineage>
        <taxon>Eukaryota</taxon>
        <taxon>Viridiplantae</taxon>
        <taxon>Streptophyta</taxon>
        <taxon>Embryophyta</taxon>
        <taxon>Tracheophyta</taxon>
        <taxon>Spermatophyta</taxon>
        <taxon>Magnoliopsida</taxon>
        <taxon>eudicotyledons</taxon>
        <taxon>Gunneridae</taxon>
        <taxon>Pentapetalae</taxon>
        <taxon>rosids</taxon>
        <taxon>fabids</taxon>
        <taxon>Fabales</taxon>
        <taxon>Fabaceae</taxon>
        <taxon>Papilionoideae</taxon>
        <taxon>50 kb inversion clade</taxon>
        <taxon>NPAAA clade</taxon>
        <taxon>Hologalegina</taxon>
        <taxon>IRL clade</taxon>
        <taxon>Trifolieae</taxon>
        <taxon>Trifolium</taxon>
    </lineage>
</organism>
<dbReference type="Proteomes" id="UP000265520">
    <property type="component" value="Unassembled WGS sequence"/>
</dbReference>
<keyword evidence="3" id="KW-1185">Reference proteome</keyword>
<sequence>MDLRGNNGIHRDNDEGRIIPEAGNKDEDGEHFK</sequence>
<evidence type="ECO:0000313" key="3">
    <source>
        <dbReference type="Proteomes" id="UP000265520"/>
    </source>
</evidence>
<name>A0A392UFK9_9FABA</name>
<protein>
    <submittedName>
        <fullName evidence="2">Uncharacterized protein</fullName>
    </submittedName>
</protein>
<comment type="caution">
    <text evidence="2">The sequence shown here is derived from an EMBL/GenBank/DDBJ whole genome shotgun (WGS) entry which is preliminary data.</text>
</comment>
<reference evidence="2 3" key="1">
    <citation type="journal article" date="2018" name="Front. Plant Sci.">
        <title>Red Clover (Trifolium pratense) and Zigzag Clover (T. medium) - A Picture of Genomic Similarities and Differences.</title>
        <authorList>
            <person name="Dluhosova J."/>
            <person name="Istvanek J."/>
            <person name="Nedelnik J."/>
            <person name="Repkova J."/>
        </authorList>
    </citation>
    <scope>NUCLEOTIDE SEQUENCE [LARGE SCALE GENOMIC DNA]</scope>
    <source>
        <strain evidence="3">cv. 10/8</strain>
        <tissue evidence="2">Leaf</tissue>
    </source>
</reference>
<evidence type="ECO:0000256" key="1">
    <source>
        <dbReference type="SAM" id="MobiDB-lite"/>
    </source>
</evidence>
<feature type="region of interest" description="Disordered" evidence="1">
    <location>
        <begin position="1"/>
        <end position="33"/>
    </location>
</feature>
<evidence type="ECO:0000313" key="2">
    <source>
        <dbReference type="EMBL" id="MCI71474.1"/>
    </source>
</evidence>
<dbReference type="AlphaFoldDB" id="A0A392UFK9"/>